<comment type="cofactor">
    <cofactor evidence="20">
        <name>[2Fe-2S] cluster</name>
        <dbReference type="ChEBI" id="CHEBI:190135"/>
    </cofactor>
</comment>
<reference evidence="25" key="1">
    <citation type="journal article" date="2019" name="Int. J. Syst. Evol. Microbiol.">
        <title>The Global Catalogue of Microorganisms (GCM) 10K type strain sequencing project: providing services to taxonomists for standard genome sequencing and annotation.</title>
        <authorList>
            <consortium name="The Broad Institute Genomics Platform"/>
            <consortium name="The Broad Institute Genome Sequencing Center for Infectious Disease"/>
            <person name="Wu L."/>
            <person name="Ma J."/>
        </authorList>
    </citation>
    <scope>NUCLEOTIDE SEQUENCE [LARGE SCALE GENOMIC DNA]</scope>
    <source>
        <strain evidence="25">JCM 16013</strain>
    </source>
</reference>
<dbReference type="PRINTS" id="PR00162">
    <property type="entry name" value="RIESKE"/>
</dbReference>
<feature type="domain" description="Rieske" evidence="23">
    <location>
        <begin position="251"/>
        <end position="346"/>
    </location>
</feature>
<dbReference type="InterPro" id="IPR036922">
    <property type="entry name" value="Rieske_2Fe-2S_sf"/>
</dbReference>
<keyword evidence="9" id="KW-0001">2Fe-2S</keyword>
<feature type="transmembrane region" description="Helical" evidence="22">
    <location>
        <begin position="101"/>
        <end position="121"/>
    </location>
</feature>
<keyword evidence="10" id="KW-0479">Metal-binding</keyword>
<evidence type="ECO:0000256" key="7">
    <source>
        <dbReference type="ARBA" id="ARBA00022660"/>
    </source>
</evidence>
<evidence type="ECO:0000256" key="20">
    <source>
        <dbReference type="ARBA" id="ARBA00034078"/>
    </source>
</evidence>
<keyword evidence="15" id="KW-0411">Iron-sulfur</keyword>
<comment type="similarity">
    <text evidence="3">Belongs to the Rieske iron-sulfur protein family.</text>
</comment>
<keyword evidence="6" id="KW-1003">Cell membrane</keyword>
<dbReference type="PROSITE" id="PS51296">
    <property type="entry name" value="RIESKE"/>
    <property type="match status" value="1"/>
</dbReference>
<comment type="caution">
    <text evidence="24">The sequence shown here is derived from an EMBL/GenBank/DDBJ whole genome shotgun (WGS) entry which is preliminary data.</text>
</comment>
<evidence type="ECO:0000256" key="2">
    <source>
        <dbReference type="ARBA" id="ARBA00004651"/>
    </source>
</evidence>
<keyword evidence="16 22" id="KW-0472">Membrane</keyword>
<name>A0ABP5BWF7_9ACTN</name>
<dbReference type="Pfam" id="PF19297">
    <property type="entry name" value="QcrA_N"/>
    <property type="match status" value="1"/>
</dbReference>
<dbReference type="Proteomes" id="UP001499854">
    <property type="component" value="Unassembled WGS sequence"/>
</dbReference>
<dbReference type="InterPro" id="IPR045603">
    <property type="entry name" value="QcrA_N"/>
</dbReference>
<evidence type="ECO:0000256" key="22">
    <source>
        <dbReference type="SAM" id="Phobius"/>
    </source>
</evidence>
<keyword evidence="17" id="KW-1015">Disulfide bond</keyword>
<feature type="transmembrane region" description="Helical" evidence="22">
    <location>
        <begin position="60"/>
        <end position="81"/>
    </location>
</feature>
<feature type="compositionally biased region" description="Basic and acidic residues" evidence="21">
    <location>
        <begin position="1"/>
        <end position="12"/>
    </location>
</feature>
<evidence type="ECO:0000256" key="17">
    <source>
        <dbReference type="ARBA" id="ARBA00023157"/>
    </source>
</evidence>
<dbReference type="EMBL" id="BAAAQM010000002">
    <property type="protein sequence ID" value="GAA1953785.1"/>
    <property type="molecule type" value="Genomic_DNA"/>
</dbReference>
<keyword evidence="12 22" id="KW-1133">Transmembrane helix</keyword>
<evidence type="ECO:0000256" key="13">
    <source>
        <dbReference type="ARBA" id="ARBA00023002"/>
    </source>
</evidence>
<feature type="region of interest" description="Disordered" evidence="21">
    <location>
        <begin position="1"/>
        <end position="42"/>
    </location>
</feature>
<evidence type="ECO:0000313" key="24">
    <source>
        <dbReference type="EMBL" id="GAA1953785.1"/>
    </source>
</evidence>
<dbReference type="Pfam" id="PF00355">
    <property type="entry name" value="Rieske"/>
    <property type="match status" value="1"/>
</dbReference>
<dbReference type="InterPro" id="IPR017941">
    <property type="entry name" value="Rieske_2Fe-2S"/>
</dbReference>
<dbReference type="RefSeq" id="WP_344655362.1">
    <property type="nucleotide sequence ID" value="NZ_BAAAQM010000002.1"/>
</dbReference>
<evidence type="ECO:0000256" key="4">
    <source>
        <dbReference type="ARBA" id="ARBA00015816"/>
    </source>
</evidence>
<keyword evidence="25" id="KW-1185">Reference proteome</keyword>
<evidence type="ECO:0000313" key="25">
    <source>
        <dbReference type="Proteomes" id="UP001499854"/>
    </source>
</evidence>
<evidence type="ECO:0000256" key="6">
    <source>
        <dbReference type="ARBA" id="ARBA00022475"/>
    </source>
</evidence>
<evidence type="ECO:0000256" key="9">
    <source>
        <dbReference type="ARBA" id="ARBA00022714"/>
    </source>
</evidence>
<evidence type="ECO:0000256" key="21">
    <source>
        <dbReference type="SAM" id="MobiDB-lite"/>
    </source>
</evidence>
<dbReference type="PANTHER" id="PTHR10134">
    <property type="entry name" value="CYTOCHROME B-C1 COMPLEX SUBUNIT RIESKE, MITOCHONDRIAL"/>
    <property type="match status" value="1"/>
</dbReference>
<protein>
    <recommendedName>
        <fullName evidence="4">Cytochrome bc1 complex Rieske iron-sulfur subunit</fullName>
    </recommendedName>
    <alternativeName>
        <fullName evidence="18">Cytochrome bc1 reductase complex subunit QcrA</fullName>
    </alternativeName>
    <alternativeName>
        <fullName evidence="19">Rieske iron-sulfur protein</fullName>
    </alternativeName>
</protein>
<comment type="function">
    <text evidence="1">Iron-sulfur subunit of the cytochrome bc1 complex, an essential component of the respiratory electron transport chain required for ATP synthesis. The bc1 complex catalyzes the oxidation of menaquinol and the reduction of cytochrome c in the respiratory chain. The bc1 complex operates through a Q-cycle mechanism that couples electron transfer to generation of the proton gradient that drives ATP synthesis.</text>
</comment>
<evidence type="ECO:0000256" key="3">
    <source>
        <dbReference type="ARBA" id="ARBA00010651"/>
    </source>
</evidence>
<evidence type="ECO:0000256" key="8">
    <source>
        <dbReference type="ARBA" id="ARBA00022692"/>
    </source>
</evidence>
<evidence type="ECO:0000256" key="18">
    <source>
        <dbReference type="ARBA" id="ARBA00029586"/>
    </source>
</evidence>
<evidence type="ECO:0000256" key="11">
    <source>
        <dbReference type="ARBA" id="ARBA00022982"/>
    </source>
</evidence>
<keyword evidence="13" id="KW-0560">Oxidoreductase</keyword>
<sequence length="363" mass="39648">MSDRDMSTDHLPESAGGPGHGTLTKDAAAEDPFKDPGLPEYRPRVTDLDTRAAKRAERQVALLFLIAFAGIIGSMVCYTFVSNTEIVRITGLGTVNANNLALGLCLGFAFLALGGGAIHWARTLMTDVDLVQQRHDMKSDPASTAEAVSEWKQGVADSGFTKYPLIRRSLLTAMLALPLPAVWLLRDLGPLPGTNLRHTLWTEGEKLVNPNTKKPLRAEDITVGTLAMANPEALYAPEVKEQGIYNNQLAKAAVLVVRLPKEALKGSEEQRKRQWDWSVDGIMAFSKICTHVGCPVALYEQQTHHMLCPCHQSTFDLSDDGRVIFGPAARSLPQLPIRVNENGELVAVSDFTQPVGPSFWERG</sequence>
<dbReference type="InterPro" id="IPR005805">
    <property type="entry name" value="Rieske_Fe-S_prot_C"/>
</dbReference>
<evidence type="ECO:0000256" key="1">
    <source>
        <dbReference type="ARBA" id="ARBA00002494"/>
    </source>
</evidence>
<organism evidence="24 25">
    <name type="scientific">Catenulispora subtropica</name>
    <dbReference type="NCBI Taxonomy" id="450798"/>
    <lineage>
        <taxon>Bacteria</taxon>
        <taxon>Bacillati</taxon>
        <taxon>Actinomycetota</taxon>
        <taxon>Actinomycetes</taxon>
        <taxon>Catenulisporales</taxon>
        <taxon>Catenulisporaceae</taxon>
        <taxon>Catenulispora</taxon>
    </lineage>
</organism>
<dbReference type="SUPFAM" id="SSF50022">
    <property type="entry name" value="ISP domain"/>
    <property type="match status" value="1"/>
</dbReference>
<evidence type="ECO:0000256" key="14">
    <source>
        <dbReference type="ARBA" id="ARBA00023004"/>
    </source>
</evidence>
<keyword evidence="8 22" id="KW-0812">Transmembrane</keyword>
<dbReference type="InterPro" id="IPR014349">
    <property type="entry name" value="Rieske_Fe-S_prot"/>
</dbReference>
<proteinExistence type="inferred from homology"/>
<evidence type="ECO:0000256" key="5">
    <source>
        <dbReference type="ARBA" id="ARBA00022448"/>
    </source>
</evidence>
<comment type="subcellular location">
    <subcellularLocation>
        <location evidence="2">Cell membrane</location>
        <topology evidence="2">Multi-pass membrane protein</topology>
    </subcellularLocation>
</comment>
<evidence type="ECO:0000256" key="16">
    <source>
        <dbReference type="ARBA" id="ARBA00023136"/>
    </source>
</evidence>
<keyword evidence="11" id="KW-0249">Electron transport</keyword>
<dbReference type="CDD" id="cd03467">
    <property type="entry name" value="Rieske"/>
    <property type="match status" value="1"/>
</dbReference>
<evidence type="ECO:0000256" key="15">
    <source>
        <dbReference type="ARBA" id="ARBA00023014"/>
    </source>
</evidence>
<keyword evidence="14" id="KW-0408">Iron</keyword>
<gene>
    <name evidence="24" type="ORF">GCM10009838_06400</name>
</gene>
<evidence type="ECO:0000256" key="12">
    <source>
        <dbReference type="ARBA" id="ARBA00022989"/>
    </source>
</evidence>
<evidence type="ECO:0000259" key="23">
    <source>
        <dbReference type="PROSITE" id="PS51296"/>
    </source>
</evidence>
<accession>A0ABP5BWF7</accession>
<evidence type="ECO:0000256" key="10">
    <source>
        <dbReference type="ARBA" id="ARBA00022723"/>
    </source>
</evidence>
<dbReference type="Gene3D" id="2.102.10.10">
    <property type="entry name" value="Rieske [2Fe-2S] iron-sulphur domain"/>
    <property type="match status" value="1"/>
</dbReference>
<keyword evidence="5" id="KW-0813">Transport</keyword>
<keyword evidence="7" id="KW-0679">Respiratory chain</keyword>
<evidence type="ECO:0000256" key="19">
    <source>
        <dbReference type="ARBA" id="ARBA00032409"/>
    </source>
</evidence>